<keyword evidence="2" id="KW-1185">Reference proteome</keyword>
<organism evidence="1 2">
    <name type="scientific">Macroventuria anomochaeta</name>
    <dbReference type="NCBI Taxonomy" id="301207"/>
    <lineage>
        <taxon>Eukaryota</taxon>
        <taxon>Fungi</taxon>
        <taxon>Dikarya</taxon>
        <taxon>Ascomycota</taxon>
        <taxon>Pezizomycotina</taxon>
        <taxon>Dothideomycetes</taxon>
        <taxon>Pleosporomycetidae</taxon>
        <taxon>Pleosporales</taxon>
        <taxon>Pleosporineae</taxon>
        <taxon>Didymellaceae</taxon>
        <taxon>Macroventuria</taxon>
    </lineage>
</organism>
<comment type="caution">
    <text evidence="1">The sequence shown here is derived from an EMBL/GenBank/DDBJ whole genome shotgun (WGS) entry which is preliminary data.</text>
</comment>
<dbReference type="Proteomes" id="UP000799754">
    <property type="component" value="Unassembled WGS sequence"/>
</dbReference>
<proteinExistence type="predicted"/>
<protein>
    <submittedName>
        <fullName evidence="1">Uncharacterized protein</fullName>
    </submittedName>
</protein>
<reference evidence="1" key="1">
    <citation type="journal article" date="2020" name="Stud. Mycol.">
        <title>101 Dothideomycetes genomes: a test case for predicting lifestyles and emergence of pathogens.</title>
        <authorList>
            <person name="Haridas S."/>
            <person name="Albert R."/>
            <person name="Binder M."/>
            <person name="Bloem J."/>
            <person name="Labutti K."/>
            <person name="Salamov A."/>
            <person name="Andreopoulos B."/>
            <person name="Baker S."/>
            <person name="Barry K."/>
            <person name="Bills G."/>
            <person name="Bluhm B."/>
            <person name="Cannon C."/>
            <person name="Castanera R."/>
            <person name="Culley D."/>
            <person name="Daum C."/>
            <person name="Ezra D."/>
            <person name="Gonzalez J."/>
            <person name="Henrissat B."/>
            <person name="Kuo A."/>
            <person name="Liang C."/>
            <person name="Lipzen A."/>
            <person name="Lutzoni F."/>
            <person name="Magnuson J."/>
            <person name="Mondo S."/>
            <person name="Nolan M."/>
            <person name="Ohm R."/>
            <person name="Pangilinan J."/>
            <person name="Park H.-J."/>
            <person name="Ramirez L."/>
            <person name="Alfaro M."/>
            <person name="Sun H."/>
            <person name="Tritt A."/>
            <person name="Yoshinaga Y."/>
            <person name="Zwiers L.-H."/>
            <person name="Turgeon B."/>
            <person name="Goodwin S."/>
            <person name="Spatafora J."/>
            <person name="Crous P."/>
            <person name="Grigoriev I."/>
        </authorList>
    </citation>
    <scope>NUCLEOTIDE SEQUENCE</scope>
    <source>
        <strain evidence="1">CBS 525.71</strain>
    </source>
</reference>
<name>A0ACB6RJT7_9PLEO</name>
<evidence type="ECO:0000313" key="1">
    <source>
        <dbReference type="EMBL" id="KAF2621247.1"/>
    </source>
</evidence>
<gene>
    <name evidence="1" type="ORF">BU25DRAFT_426644</name>
</gene>
<sequence>MATSTQVLIPTTMMTGTIIKTSILVSQVSEYDLLQTCAEPQVSTIVRDMVDGCEDGSRTTSYACFCYTSSKYFNDLIARRVSTACSNDLSQTVLAMGVFWEYCEIGAINGLPTAVLASVTSGTSSAIPSPVTTSTSQPTSGASASHPTSSLTSSPSSIASYTSILTNTPDPNSQTTNYRGCGRGPGSRHCADCGSYHHSTALRNRRLARIRQELLDLPDSGTDNGKNHGPYVYYHQNNELSSSFFNSEYKASSHCVQLSLTLFALLQPIRITAASTLLARRHHSLSPASLTFCKVPDELKMEISSYTLISGTAIEVDPMDDVKDFAHSQQIRQHIAVGPDFSALPLQIFYEMNTIDVWESRYMPPRTIRLYVRNLEYGAPWISFEKLVAELRHFTGLRCIESTVPPPTRWLHSNCKGTFATWGSEIWAEPHPSYITRCEIAKERIRE</sequence>
<dbReference type="EMBL" id="MU006758">
    <property type="protein sequence ID" value="KAF2621247.1"/>
    <property type="molecule type" value="Genomic_DNA"/>
</dbReference>
<accession>A0ACB6RJT7</accession>
<evidence type="ECO:0000313" key="2">
    <source>
        <dbReference type="Proteomes" id="UP000799754"/>
    </source>
</evidence>